<accession>A0A6J4V2B4</accession>
<proteinExistence type="predicted"/>
<evidence type="ECO:0000313" key="2">
    <source>
        <dbReference type="EMBL" id="CAA9564776.1"/>
    </source>
</evidence>
<feature type="non-terminal residue" evidence="2">
    <location>
        <position position="84"/>
    </location>
</feature>
<name>A0A6J4V2B4_9BACT</name>
<dbReference type="AlphaFoldDB" id="A0A6J4V2B4"/>
<protein>
    <submittedName>
        <fullName evidence="2">Uncharacterized protein</fullName>
    </submittedName>
</protein>
<evidence type="ECO:0000256" key="1">
    <source>
        <dbReference type="SAM" id="MobiDB-lite"/>
    </source>
</evidence>
<dbReference type="EMBL" id="CADCWG010000197">
    <property type="protein sequence ID" value="CAA9564776.1"/>
    <property type="molecule type" value="Genomic_DNA"/>
</dbReference>
<feature type="non-terminal residue" evidence="2">
    <location>
        <position position="1"/>
    </location>
</feature>
<reference evidence="2" key="1">
    <citation type="submission" date="2020-02" db="EMBL/GenBank/DDBJ databases">
        <authorList>
            <person name="Meier V. D."/>
        </authorList>
    </citation>
    <scope>NUCLEOTIDE SEQUENCE</scope>
    <source>
        <strain evidence="2">AVDCRST_MAG49</strain>
    </source>
</reference>
<feature type="compositionally biased region" description="Low complexity" evidence="1">
    <location>
        <begin position="14"/>
        <end position="27"/>
    </location>
</feature>
<feature type="region of interest" description="Disordered" evidence="1">
    <location>
        <begin position="1"/>
        <end position="59"/>
    </location>
</feature>
<organism evidence="2">
    <name type="scientific">uncultured Thermomicrobiales bacterium</name>
    <dbReference type="NCBI Taxonomy" id="1645740"/>
    <lineage>
        <taxon>Bacteria</taxon>
        <taxon>Pseudomonadati</taxon>
        <taxon>Thermomicrobiota</taxon>
        <taxon>Thermomicrobia</taxon>
        <taxon>Thermomicrobiales</taxon>
        <taxon>environmental samples</taxon>
    </lineage>
</organism>
<gene>
    <name evidence="2" type="ORF">AVDCRST_MAG49-2807</name>
</gene>
<sequence>DRRGAGPVGVRRLGPGLRQSPPRSRGPPGHRRGGHGDARRRTRRHRAAGVPLSERRPSVRADARAAGLAAGPARGRAAFPCCTV</sequence>